<sequence length="87" mass="10261">MSEFRYLPLTEKDRHDMLDVIGINSDEALFADVPEKIRFKGELNLESKLSEPELIRFSLHLRKRMQVQPNTHLFLARVSMTITFRLS</sequence>
<dbReference type="InterPro" id="IPR049315">
    <property type="entry name" value="GDC-P_N"/>
</dbReference>
<name>A0A4Y1Z853_9BACL</name>
<feature type="domain" description="Glycine cleavage system P-protein N-terminal" evidence="2">
    <location>
        <begin position="5"/>
        <end position="58"/>
    </location>
</feature>
<dbReference type="InterPro" id="IPR015424">
    <property type="entry name" value="PyrdxlP-dep_Trfase"/>
</dbReference>
<gene>
    <name evidence="3" type="ORF">NBRC111894_757</name>
</gene>
<evidence type="ECO:0000256" key="1">
    <source>
        <dbReference type="ARBA" id="ARBA00023002"/>
    </source>
</evidence>
<protein>
    <submittedName>
        <fullName evidence="3">Glycine dehydrogenase</fullName>
        <ecNumber evidence="3">1.4.4.2</ecNumber>
    </submittedName>
</protein>
<dbReference type="EMBL" id="BEXB01000004">
    <property type="protein sequence ID" value="GAY75203.1"/>
    <property type="molecule type" value="Genomic_DNA"/>
</dbReference>
<reference evidence="3 4" key="1">
    <citation type="submission" date="2017-11" db="EMBL/GenBank/DDBJ databases">
        <title>Draft Genome Sequence of Sporolactobacillus inulinus NBRC 111894 Isolated from Koso, a Japanese Sugar-Vegetable Fermented Beverage.</title>
        <authorList>
            <person name="Chiou T.Y."/>
            <person name="Oshima K."/>
            <person name="Suda W."/>
            <person name="Hattori M."/>
            <person name="Takahashi T."/>
        </authorList>
    </citation>
    <scope>NUCLEOTIDE SEQUENCE [LARGE SCALE GENOMIC DNA]</scope>
    <source>
        <strain evidence="3 4">NBRC111894</strain>
    </source>
</reference>
<dbReference type="Proteomes" id="UP000319716">
    <property type="component" value="Unassembled WGS sequence"/>
</dbReference>
<evidence type="ECO:0000313" key="3">
    <source>
        <dbReference type="EMBL" id="GAY75203.1"/>
    </source>
</evidence>
<organism evidence="3 4">
    <name type="scientific">Sporolactobacillus inulinus</name>
    <dbReference type="NCBI Taxonomy" id="2078"/>
    <lineage>
        <taxon>Bacteria</taxon>
        <taxon>Bacillati</taxon>
        <taxon>Bacillota</taxon>
        <taxon>Bacilli</taxon>
        <taxon>Bacillales</taxon>
        <taxon>Sporolactobacillaceae</taxon>
        <taxon>Sporolactobacillus</taxon>
    </lineage>
</organism>
<dbReference type="EC" id="1.4.4.2" evidence="3"/>
<keyword evidence="1 3" id="KW-0560">Oxidoreductase</keyword>
<dbReference type="AlphaFoldDB" id="A0A4Y1Z853"/>
<accession>A0A4Y1Z853</accession>
<proteinExistence type="predicted"/>
<evidence type="ECO:0000259" key="2">
    <source>
        <dbReference type="Pfam" id="PF02347"/>
    </source>
</evidence>
<comment type="caution">
    <text evidence="3">The sequence shown here is derived from an EMBL/GenBank/DDBJ whole genome shotgun (WGS) entry which is preliminary data.</text>
</comment>
<dbReference type="Pfam" id="PF02347">
    <property type="entry name" value="GDC-P"/>
    <property type="match status" value="1"/>
</dbReference>
<dbReference type="SUPFAM" id="SSF53383">
    <property type="entry name" value="PLP-dependent transferases"/>
    <property type="match status" value="1"/>
</dbReference>
<evidence type="ECO:0000313" key="4">
    <source>
        <dbReference type="Proteomes" id="UP000319716"/>
    </source>
</evidence>
<dbReference type="GO" id="GO:0004375">
    <property type="term" value="F:glycine dehydrogenase (decarboxylating) activity"/>
    <property type="evidence" value="ECO:0007669"/>
    <property type="project" value="UniProtKB-EC"/>
</dbReference>